<keyword evidence="3" id="KW-1185">Reference proteome</keyword>
<evidence type="ECO:0000313" key="2">
    <source>
        <dbReference type="EMBL" id="KAJ6689046.1"/>
    </source>
</evidence>
<dbReference type="AlphaFoldDB" id="A0A9Q0PJ49"/>
<dbReference type="EMBL" id="JAPFFL010000012">
    <property type="protein sequence ID" value="KAJ6689046.1"/>
    <property type="molecule type" value="Genomic_DNA"/>
</dbReference>
<evidence type="ECO:0000313" key="3">
    <source>
        <dbReference type="Proteomes" id="UP001151529"/>
    </source>
</evidence>
<sequence length="150" mass="17087">MVVSLRQNSIIEQEFKIMIEQHAIMLEKSNNELLEMNRQLGLEVSKGKQQEEELKAQLETQGSYQQLKEKNLKALGENRCLLQKVLDLKEEMHVLEEENGSILQEAVTVSKLSSVFESFAAEKVEELASHAWVSLIRLMKILGFTASAEL</sequence>
<keyword evidence="1" id="KW-0175">Coiled coil</keyword>
<reference evidence="2" key="2">
    <citation type="journal article" date="2023" name="Int. J. Mol. Sci.">
        <title>De Novo Assembly and Annotation of 11 Diverse Shrub Willow (Salix) Genomes Reveals Novel Gene Organization in Sex-Linked Regions.</title>
        <authorList>
            <person name="Hyden B."/>
            <person name="Feng K."/>
            <person name="Yates T.B."/>
            <person name="Jawdy S."/>
            <person name="Cereghino C."/>
            <person name="Smart L.B."/>
            <person name="Muchero W."/>
        </authorList>
    </citation>
    <scope>NUCLEOTIDE SEQUENCE [LARGE SCALE GENOMIC DNA]</scope>
    <source>
        <tissue evidence="2">Shoot tip</tissue>
    </source>
</reference>
<dbReference type="OrthoDB" id="10255522at2759"/>
<evidence type="ECO:0000256" key="1">
    <source>
        <dbReference type="SAM" id="Coils"/>
    </source>
</evidence>
<protein>
    <submittedName>
        <fullName evidence="2">Uncharacterized protein</fullName>
    </submittedName>
</protein>
<dbReference type="Proteomes" id="UP001151529">
    <property type="component" value="Chromosome 8"/>
</dbReference>
<comment type="caution">
    <text evidence="2">The sequence shown here is derived from an EMBL/GenBank/DDBJ whole genome shotgun (WGS) entry which is preliminary data.</text>
</comment>
<reference evidence="2" key="1">
    <citation type="submission" date="2022-11" db="EMBL/GenBank/DDBJ databases">
        <authorList>
            <person name="Hyden B.L."/>
            <person name="Feng K."/>
            <person name="Yates T."/>
            <person name="Jawdy S."/>
            <person name="Smart L.B."/>
            <person name="Muchero W."/>
        </authorList>
    </citation>
    <scope>NUCLEOTIDE SEQUENCE</scope>
    <source>
        <tissue evidence="2">Shoot tip</tissue>
    </source>
</reference>
<name>A0A9Q0PJ49_SALVM</name>
<feature type="coiled-coil region" evidence="1">
    <location>
        <begin position="78"/>
        <end position="105"/>
    </location>
</feature>
<accession>A0A9Q0PJ49</accession>
<proteinExistence type="predicted"/>
<gene>
    <name evidence="2" type="ORF">OIU85_005455</name>
</gene>
<organism evidence="2 3">
    <name type="scientific">Salix viminalis</name>
    <name type="common">Common osier</name>
    <name type="synonym">Basket willow</name>
    <dbReference type="NCBI Taxonomy" id="40686"/>
    <lineage>
        <taxon>Eukaryota</taxon>
        <taxon>Viridiplantae</taxon>
        <taxon>Streptophyta</taxon>
        <taxon>Embryophyta</taxon>
        <taxon>Tracheophyta</taxon>
        <taxon>Spermatophyta</taxon>
        <taxon>Magnoliopsida</taxon>
        <taxon>eudicotyledons</taxon>
        <taxon>Gunneridae</taxon>
        <taxon>Pentapetalae</taxon>
        <taxon>rosids</taxon>
        <taxon>fabids</taxon>
        <taxon>Malpighiales</taxon>
        <taxon>Salicaceae</taxon>
        <taxon>Saliceae</taxon>
        <taxon>Salix</taxon>
    </lineage>
</organism>